<protein>
    <submittedName>
        <fullName evidence="1">Uncharacterized protein</fullName>
    </submittedName>
</protein>
<organism evidence="1 2">
    <name type="scientific">Herbiconiux ginsengi</name>
    <dbReference type="NCBI Taxonomy" id="381665"/>
    <lineage>
        <taxon>Bacteria</taxon>
        <taxon>Bacillati</taxon>
        <taxon>Actinomycetota</taxon>
        <taxon>Actinomycetes</taxon>
        <taxon>Micrococcales</taxon>
        <taxon>Microbacteriaceae</taxon>
        <taxon>Herbiconiux</taxon>
    </lineage>
</organism>
<dbReference type="EMBL" id="FNPZ01000003">
    <property type="protein sequence ID" value="SDZ24020.1"/>
    <property type="molecule type" value="Genomic_DNA"/>
</dbReference>
<keyword evidence="2" id="KW-1185">Reference proteome</keyword>
<dbReference type="AlphaFoldDB" id="A0A1H3REG5"/>
<reference evidence="1 2" key="1">
    <citation type="submission" date="2016-10" db="EMBL/GenBank/DDBJ databases">
        <authorList>
            <person name="de Groot N.N."/>
        </authorList>
    </citation>
    <scope>NUCLEOTIDE SEQUENCE [LARGE SCALE GENOMIC DNA]</scope>
    <source>
        <strain evidence="1 2">CGMCC 4.3491</strain>
    </source>
</reference>
<gene>
    <name evidence="1" type="ORF">SAMN05216554_2769</name>
</gene>
<evidence type="ECO:0000313" key="2">
    <source>
        <dbReference type="Proteomes" id="UP000198891"/>
    </source>
</evidence>
<dbReference type="OrthoDB" id="4773649at2"/>
<proteinExistence type="predicted"/>
<dbReference type="STRING" id="381665.SAMN05216554_2769"/>
<sequence>MSDADSRPARTLLMERFATMYRARHFDTDPFDLEGGYLQTTLSDEARMPLRYFVEYNNAWWFEIVTAVEVPVAAYDPASHSGFIVLEISYGDDVLRAAQHVHFAGKKIARIRTYASSAFFAGSNPLVRLDRIGNSIWLETGYDLTASTAAARRFVDSPTGRRFALAEPTAAAIAQITANVTALERRLGTA</sequence>
<name>A0A1H3REG5_9MICO</name>
<evidence type="ECO:0000313" key="1">
    <source>
        <dbReference type="EMBL" id="SDZ24020.1"/>
    </source>
</evidence>
<dbReference type="Proteomes" id="UP000198891">
    <property type="component" value="Unassembled WGS sequence"/>
</dbReference>
<accession>A0A1H3REG5</accession>